<gene>
    <name evidence="4" type="ORF">EHS15_03485</name>
</gene>
<dbReference type="EMBL" id="RQHW01000013">
    <property type="protein sequence ID" value="TGN20292.1"/>
    <property type="molecule type" value="Genomic_DNA"/>
</dbReference>
<evidence type="ECO:0000256" key="2">
    <source>
        <dbReference type="SAM" id="SignalP"/>
    </source>
</evidence>
<keyword evidence="5" id="KW-1185">Reference proteome</keyword>
<evidence type="ECO:0000256" key="1">
    <source>
        <dbReference type="ARBA" id="ARBA00022729"/>
    </source>
</evidence>
<dbReference type="AlphaFoldDB" id="A0A4R9M2F0"/>
<sequence>MFRPLPRILNPAILLMASVSWFVHCTPKPEPFLLGLLVLPTGDTSSVFKVESSAPAKNETGVNTNTNVSIIFSKVVDSSTVNGNIGFTQPSANTISSLSASTSSRTVTIRPNTIFSAASSYTFTIKTGIKSSTGETLSEEYVFTFTTQ</sequence>
<dbReference type="OrthoDB" id="329179at2"/>
<proteinExistence type="predicted"/>
<evidence type="ECO:0000259" key="3">
    <source>
        <dbReference type="Pfam" id="PF13205"/>
    </source>
</evidence>
<dbReference type="InterPro" id="IPR032812">
    <property type="entry name" value="SbsA_Ig"/>
</dbReference>
<comment type="caution">
    <text evidence="4">The sequence shown here is derived from an EMBL/GenBank/DDBJ whole genome shotgun (WGS) entry which is preliminary data.</text>
</comment>
<organism evidence="4 5">
    <name type="scientific">Leptospira idonii</name>
    <dbReference type="NCBI Taxonomy" id="1193500"/>
    <lineage>
        <taxon>Bacteria</taxon>
        <taxon>Pseudomonadati</taxon>
        <taxon>Spirochaetota</taxon>
        <taxon>Spirochaetia</taxon>
        <taxon>Leptospirales</taxon>
        <taxon>Leptospiraceae</taxon>
        <taxon>Leptospira</taxon>
    </lineage>
</organism>
<protein>
    <recommendedName>
        <fullName evidence="3">SbsA Ig-like domain-containing protein</fullName>
    </recommendedName>
</protein>
<name>A0A4R9M2F0_9LEPT</name>
<dbReference type="Gene3D" id="2.60.40.1220">
    <property type="match status" value="1"/>
</dbReference>
<evidence type="ECO:0000313" key="4">
    <source>
        <dbReference type="EMBL" id="TGN20292.1"/>
    </source>
</evidence>
<reference evidence="4" key="1">
    <citation type="journal article" date="2019" name="PLoS Negl. Trop. Dis.">
        <title>Revisiting the worldwide diversity of Leptospira species in the environment.</title>
        <authorList>
            <person name="Vincent A.T."/>
            <person name="Schiettekatte O."/>
            <person name="Bourhy P."/>
            <person name="Veyrier F.J."/>
            <person name="Picardeau M."/>
        </authorList>
    </citation>
    <scope>NUCLEOTIDE SEQUENCE [LARGE SCALE GENOMIC DNA]</scope>
    <source>
        <strain evidence="4">201300427</strain>
    </source>
</reference>
<dbReference type="Pfam" id="PF13205">
    <property type="entry name" value="Big_5"/>
    <property type="match status" value="1"/>
</dbReference>
<feature type="signal peptide" evidence="2">
    <location>
        <begin position="1"/>
        <end position="25"/>
    </location>
</feature>
<keyword evidence="1 2" id="KW-0732">Signal</keyword>
<dbReference type="Proteomes" id="UP000298058">
    <property type="component" value="Unassembled WGS sequence"/>
</dbReference>
<dbReference type="RefSeq" id="WP_135759157.1">
    <property type="nucleotide sequence ID" value="NZ_RQHW01000013.1"/>
</dbReference>
<feature type="chain" id="PRO_5020346913" description="SbsA Ig-like domain-containing protein" evidence="2">
    <location>
        <begin position="26"/>
        <end position="148"/>
    </location>
</feature>
<feature type="domain" description="SbsA Ig-like" evidence="3">
    <location>
        <begin position="48"/>
        <end position="147"/>
    </location>
</feature>
<dbReference type="InterPro" id="IPR014755">
    <property type="entry name" value="Cu-Rt/internalin_Ig-like"/>
</dbReference>
<accession>A0A4R9M2F0</accession>
<evidence type="ECO:0000313" key="5">
    <source>
        <dbReference type="Proteomes" id="UP000298058"/>
    </source>
</evidence>